<evidence type="ECO:0000313" key="8">
    <source>
        <dbReference type="EMBL" id="RKO66185.1"/>
    </source>
</evidence>
<keyword evidence="2" id="KW-1003">Cell membrane</keyword>
<name>A0A494WZ86_9FIRM</name>
<dbReference type="RefSeq" id="WP_121450629.1">
    <property type="nucleotide sequence ID" value="NZ_RBWE01000001.1"/>
</dbReference>
<evidence type="ECO:0000256" key="2">
    <source>
        <dbReference type="ARBA" id="ARBA00022475"/>
    </source>
</evidence>
<keyword evidence="9" id="KW-1185">Reference proteome</keyword>
<evidence type="ECO:0000256" key="4">
    <source>
        <dbReference type="ARBA" id="ARBA00022989"/>
    </source>
</evidence>
<feature type="transmembrane region" description="Helical" evidence="6">
    <location>
        <begin position="98"/>
        <end position="116"/>
    </location>
</feature>
<dbReference type="AlphaFoldDB" id="A0A494WZ86"/>
<dbReference type="Proteomes" id="UP000271256">
    <property type="component" value="Unassembled WGS sequence"/>
</dbReference>
<dbReference type="OrthoDB" id="9803381at2"/>
<comment type="caution">
    <text evidence="8">The sequence shown here is derived from an EMBL/GenBank/DDBJ whole genome shotgun (WGS) entry which is preliminary data.</text>
</comment>
<evidence type="ECO:0000259" key="7">
    <source>
        <dbReference type="Pfam" id="PF00482"/>
    </source>
</evidence>
<evidence type="ECO:0000256" key="3">
    <source>
        <dbReference type="ARBA" id="ARBA00022692"/>
    </source>
</evidence>
<dbReference type="InterPro" id="IPR018076">
    <property type="entry name" value="T2SS_GspF_dom"/>
</dbReference>
<dbReference type="Pfam" id="PF00482">
    <property type="entry name" value="T2SSF"/>
    <property type="match status" value="1"/>
</dbReference>
<dbReference type="GO" id="GO:0005886">
    <property type="term" value="C:plasma membrane"/>
    <property type="evidence" value="ECO:0007669"/>
    <property type="project" value="UniProtKB-SubCell"/>
</dbReference>
<dbReference type="Gene3D" id="1.20.81.30">
    <property type="entry name" value="Type II secretion system (T2SS), domain F"/>
    <property type="match status" value="1"/>
</dbReference>
<comment type="subcellular location">
    <subcellularLocation>
        <location evidence="1">Cell membrane</location>
        <topology evidence="1">Multi-pass membrane protein</topology>
    </subcellularLocation>
</comment>
<feature type="transmembrane region" description="Helical" evidence="6">
    <location>
        <begin position="265"/>
        <end position="284"/>
    </location>
</feature>
<reference evidence="8 9" key="1">
    <citation type="submission" date="2018-10" db="EMBL/GenBank/DDBJ databases">
        <authorList>
            <person name="Grouzdev D.S."/>
            <person name="Krutkina M.S."/>
            <person name="Tourova T.P."/>
            <person name="Nazina T.N."/>
        </authorList>
    </citation>
    <scope>NUCLEOTIDE SEQUENCE [LARGE SCALE GENOMIC DNA]</scope>
    <source>
        <strain evidence="8 9">435</strain>
    </source>
</reference>
<evidence type="ECO:0000256" key="5">
    <source>
        <dbReference type="ARBA" id="ARBA00023136"/>
    </source>
</evidence>
<keyword evidence="4 6" id="KW-1133">Transmembrane helix</keyword>
<feature type="transmembrane region" description="Helical" evidence="6">
    <location>
        <begin position="296"/>
        <end position="316"/>
    </location>
</feature>
<protein>
    <submittedName>
        <fullName evidence="8">Secretion system protein</fullName>
    </submittedName>
</protein>
<keyword evidence="5 6" id="KW-0472">Membrane</keyword>
<evidence type="ECO:0000256" key="6">
    <source>
        <dbReference type="SAM" id="Phobius"/>
    </source>
</evidence>
<keyword evidence="3 6" id="KW-0812">Transmembrane</keyword>
<organism evidence="8 9">
    <name type="scientific">Desulfofundulus salinus</name>
    <dbReference type="NCBI Taxonomy" id="2419843"/>
    <lineage>
        <taxon>Bacteria</taxon>
        <taxon>Bacillati</taxon>
        <taxon>Bacillota</taxon>
        <taxon>Clostridia</taxon>
        <taxon>Eubacteriales</taxon>
        <taxon>Peptococcaceae</taxon>
        <taxon>Desulfofundulus</taxon>
    </lineage>
</organism>
<dbReference type="PANTHER" id="PTHR35007">
    <property type="entry name" value="INTEGRAL MEMBRANE PROTEIN-RELATED"/>
    <property type="match status" value="1"/>
</dbReference>
<feature type="transmembrane region" description="Helical" evidence="6">
    <location>
        <begin position="122"/>
        <end position="142"/>
    </location>
</feature>
<dbReference type="PANTHER" id="PTHR35007:SF1">
    <property type="entry name" value="PILUS ASSEMBLY PROTEIN"/>
    <property type="match status" value="1"/>
</dbReference>
<sequence>MDLKVIALFTFLSVALLAPGLQQLILARKKFITDRLKELAGRGGPGGNGRMEKINQDLRHNFFKSLLAHAGRLSPRVLSMAADRRLAEADLPFKGEEFVALAVFCAAGGGVIAVALTGRPELAVLAALAAGAAPFWLVKAIAKRRVMLFNGQIADTLLIMANSLRAGFSFIQAIEVVQREMPPPIGREFGRTFRELSLGTPVEEALTSLVKRVKSEDLSLVVTAVLIQRQVGGNLAEVLDKIARTIQERVRIQGEIRALTAQGRLSGTIISVLPVFLVVVMVLINPGYIGVLFTHPTGRMMLGAAVLAELLGWFLIKRIVRISV</sequence>
<accession>A0A494WZ86</accession>
<evidence type="ECO:0000256" key="1">
    <source>
        <dbReference type="ARBA" id="ARBA00004651"/>
    </source>
</evidence>
<proteinExistence type="predicted"/>
<feature type="transmembrane region" description="Helical" evidence="6">
    <location>
        <begin position="6"/>
        <end position="27"/>
    </location>
</feature>
<dbReference type="EMBL" id="RBWE01000001">
    <property type="protein sequence ID" value="RKO66185.1"/>
    <property type="molecule type" value="Genomic_DNA"/>
</dbReference>
<feature type="domain" description="Type II secretion system protein GspF" evidence="7">
    <location>
        <begin position="159"/>
        <end position="282"/>
    </location>
</feature>
<dbReference type="InterPro" id="IPR042094">
    <property type="entry name" value="T2SS_GspF_sf"/>
</dbReference>
<gene>
    <name evidence="8" type="ORF">D7024_03980</name>
</gene>
<evidence type="ECO:0000313" key="9">
    <source>
        <dbReference type="Proteomes" id="UP000271256"/>
    </source>
</evidence>